<keyword evidence="4 5" id="KW-0472">Membrane</keyword>
<comment type="subcellular location">
    <subcellularLocation>
        <location evidence="1">Membrane</location>
        <topology evidence="1">Multi-pass membrane protein</topology>
    </subcellularLocation>
</comment>
<protein>
    <recommendedName>
        <fullName evidence="6">Sugar phosphate transporter domain-containing protein</fullName>
    </recommendedName>
</protein>
<feature type="domain" description="Sugar phosphate transporter" evidence="6">
    <location>
        <begin position="82"/>
        <end position="364"/>
    </location>
</feature>
<feature type="transmembrane region" description="Helical" evidence="5">
    <location>
        <begin position="334"/>
        <end position="363"/>
    </location>
</feature>
<feature type="transmembrane region" description="Helical" evidence="5">
    <location>
        <begin position="149"/>
        <end position="170"/>
    </location>
</feature>
<dbReference type="InterPro" id="IPR037185">
    <property type="entry name" value="EmrE-like"/>
</dbReference>
<evidence type="ECO:0000256" key="1">
    <source>
        <dbReference type="ARBA" id="ARBA00004141"/>
    </source>
</evidence>
<evidence type="ECO:0000259" key="6">
    <source>
        <dbReference type="Pfam" id="PF03151"/>
    </source>
</evidence>
<feature type="transmembrane region" description="Helical" evidence="5">
    <location>
        <begin position="290"/>
        <end position="313"/>
    </location>
</feature>
<evidence type="ECO:0000313" key="7">
    <source>
        <dbReference type="EnsemblMetazoa" id="XP_022663889"/>
    </source>
</evidence>
<reference evidence="7" key="1">
    <citation type="submission" date="2021-01" db="UniProtKB">
        <authorList>
            <consortium name="EnsemblMetazoa"/>
        </authorList>
    </citation>
    <scope>IDENTIFICATION</scope>
</reference>
<feature type="transmembrane region" description="Helical" evidence="5">
    <location>
        <begin position="110"/>
        <end position="129"/>
    </location>
</feature>
<dbReference type="Pfam" id="PF03151">
    <property type="entry name" value="TPT"/>
    <property type="match status" value="1"/>
</dbReference>
<dbReference type="InterPro" id="IPR050186">
    <property type="entry name" value="TPT_transporter"/>
</dbReference>
<accession>A0A7M7KCT5</accession>
<dbReference type="EnsemblMetazoa" id="XM_022808155">
    <property type="protein sequence ID" value="XP_022663890"/>
    <property type="gene ID" value="LOC111251512"/>
</dbReference>
<dbReference type="Proteomes" id="UP000594260">
    <property type="component" value="Unplaced"/>
</dbReference>
<evidence type="ECO:0000256" key="2">
    <source>
        <dbReference type="ARBA" id="ARBA00022692"/>
    </source>
</evidence>
<sequence>MEKTFDASGRRPSLQLRAIHHIAANHAPATTEDNHSYDIGEAVMVAMGSLATTSAKVREVALKKLPPSVHDNRTGLYGAKAFALLGVWYFFSFTTLVLNKYFLSSQNGDPIVLAVSQLLACCLAGGVQLKCGRTGHPQSAPNRETLSSAAILGTLRFCTVLLGLVTLWYVPVSFAETVKSSAPVFTVLIAHVVLGDRTPWPVALSLLPIMFGLALCSANELSFNRPGFIAAMATNLVECFQNVHSKHMLSDERKRLSPLELQATSSFFSVLLSIPLFLKYTPSAAQDDHYPPMVVLALAALSFHGQSLVEYALLTRISPVTHSVANTVKRALMIWLSIFVFGNPVTSLSGAGTLIVFLGVLLYNHARDAAFRSGNFSGRPVKLKEVLVTDHDV</sequence>
<dbReference type="RefSeq" id="XP_022663890.1">
    <property type="nucleotide sequence ID" value="XM_022808155.1"/>
</dbReference>
<feature type="transmembrane region" description="Helical" evidence="5">
    <location>
        <begin position="77"/>
        <end position="98"/>
    </location>
</feature>
<dbReference type="PANTHER" id="PTHR11132">
    <property type="entry name" value="SOLUTE CARRIER FAMILY 35"/>
    <property type="match status" value="1"/>
</dbReference>
<feature type="transmembrane region" description="Helical" evidence="5">
    <location>
        <begin position="259"/>
        <end position="278"/>
    </location>
</feature>
<evidence type="ECO:0000256" key="3">
    <source>
        <dbReference type="ARBA" id="ARBA00022989"/>
    </source>
</evidence>
<dbReference type="GeneID" id="111251512"/>
<keyword evidence="3 5" id="KW-1133">Transmembrane helix</keyword>
<dbReference type="CTD" id="31374"/>
<evidence type="ECO:0000313" key="8">
    <source>
        <dbReference type="Proteomes" id="UP000594260"/>
    </source>
</evidence>
<dbReference type="SUPFAM" id="SSF103481">
    <property type="entry name" value="Multidrug resistance efflux transporter EmrE"/>
    <property type="match status" value="2"/>
</dbReference>
<keyword evidence="8" id="KW-1185">Reference proteome</keyword>
<name>A0A7M7KCT5_VARDE</name>
<dbReference type="RefSeq" id="XP_022663889.1">
    <property type="nucleotide sequence ID" value="XM_022808154.1"/>
</dbReference>
<proteinExistence type="predicted"/>
<dbReference type="OMA" id="SAMAYCV"/>
<evidence type="ECO:0000256" key="5">
    <source>
        <dbReference type="SAM" id="Phobius"/>
    </source>
</evidence>
<dbReference type="AlphaFoldDB" id="A0A7M7KCT5"/>
<dbReference type="GO" id="GO:0016020">
    <property type="term" value="C:membrane"/>
    <property type="evidence" value="ECO:0007669"/>
    <property type="project" value="UniProtKB-SubCell"/>
</dbReference>
<keyword evidence="2 5" id="KW-0812">Transmembrane</keyword>
<feature type="transmembrane region" description="Helical" evidence="5">
    <location>
        <begin position="200"/>
        <end position="218"/>
    </location>
</feature>
<organism evidence="7 8">
    <name type="scientific">Varroa destructor</name>
    <name type="common">Honeybee mite</name>
    <dbReference type="NCBI Taxonomy" id="109461"/>
    <lineage>
        <taxon>Eukaryota</taxon>
        <taxon>Metazoa</taxon>
        <taxon>Ecdysozoa</taxon>
        <taxon>Arthropoda</taxon>
        <taxon>Chelicerata</taxon>
        <taxon>Arachnida</taxon>
        <taxon>Acari</taxon>
        <taxon>Parasitiformes</taxon>
        <taxon>Mesostigmata</taxon>
        <taxon>Gamasina</taxon>
        <taxon>Dermanyssoidea</taxon>
        <taxon>Varroidae</taxon>
        <taxon>Varroa</taxon>
    </lineage>
</organism>
<evidence type="ECO:0000256" key="4">
    <source>
        <dbReference type="ARBA" id="ARBA00023136"/>
    </source>
</evidence>
<dbReference type="EnsemblMetazoa" id="XM_022808154">
    <property type="protein sequence ID" value="XP_022663889"/>
    <property type="gene ID" value="LOC111251512"/>
</dbReference>
<dbReference type="InterPro" id="IPR004853">
    <property type="entry name" value="Sugar_P_trans_dom"/>
</dbReference>